<dbReference type="PANTHER" id="PTHR43767">
    <property type="entry name" value="LONG-CHAIN-FATTY-ACID--COA LIGASE"/>
    <property type="match status" value="1"/>
</dbReference>
<dbReference type="Proteomes" id="UP000035034">
    <property type="component" value="Unassembled WGS sequence"/>
</dbReference>
<evidence type="ECO:0000256" key="1">
    <source>
        <dbReference type="ARBA" id="ARBA00006432"/>
    </source>
</evidence>
<dbReference type="Pfam" id="PF13193">
    <property type="entry name" value="AMP-binding_C"/>
    <property type="match status" value="1"/>
</dbReference>
<gene>
    <name evidence="5" type="primary">fadD</name>
    <name evidence="5" type="ORF">GOEFS_009_00070</name>
</gene>
<keyword evidence="2 5" id="KW-0436">Ligase</keyword>
<feature type="domain" description="AMP-binding enzyme C-terminal" evidence="4">
    <location>
        <begin position="467"/>
        <end position="542"/>
    </location>
</feature>
<dbReference type="InterPro" id="IPR045851">
    <property type="entry name" value="AMP-bd_C_sf"/>
</dbReference>
<accession>H0QUY9</accession>
<evidence type="ECO:0000256" key="2">
    <source>
        <dbReference type="ARBA" id="ARBA00022598"/>
    </source>
</evidence>
<dbReference type="InterPro" id="IPR025110">
    <property type="entry name" value="AMP-bd_C"/>
</dbReference>
<protein>
    <submittedName>
        <fullName evidence="5">Fatty-acid--CoA ligase</fullName>
    </submittedName>
</protein>
<dbReference type="InterPro" id="IPR000873">
    <property type="entry name" value="AMP-dep_synth/lig_dom"/>
</dbReference>
<keyword evidence="6" id="KW-1185">Reference proteome</keyword>
<comment type="caution">
    <text evidence="5">The sequence shown here is derived from an EMBL/GenBank/DDBJ whole genome shotgun (WGS) entry which is preliminary data.</text>
</comment>
<sequence>MSAYADRPWLARYAQGRPSDLVEEFGNALELFRAAVSASAEEPAIKYFDGVLTYGALDDASDALANHLVAEGFSPGDRLAIYVQNNPSFVIGLIGAWKAGGAAVLVNPMNKARELSYLLDDSGAVALLTLDSLYDEVARDVLASGSAVRTVFTTSALDGQTRDDARLFSDVERITPIGTISLAEVIENHDGTKPSVVKLSPDDIAVLTYTSGTTGQPKGAMNTHRNLTFNAQAYRDWIGLNSDDVVLGVAPLFHITGLVGHVMIALLLHAPLVLAHRFHPEVVVEAIREHRPTFTVGAITAYIAMADSGGAQEDDFSSLRALYSGGAPIAPAVADRLEGIFGAYIHNIYGLTETNSPSHAVPFGVRAPVDAASGALSVGVPVFNTVVRVIDDNGDEVPVGDVGEFATSGPQVVSGYWNKPTATAESIPGGELRTGDVGFMDSDGWFYLVDRKKDMINASGYKVWPREVEDVLYGHPAIAEAAVIGVADEYRGETVKAFVSLQPGKSATADDLVEFCKTRMAAYKYPRVIDIIESLPKTATGKILRRTLRDQEASQRV</sequence>
<comment type="similarity">
    <text evidence="1">Belongs to the ATP-dependent AMP-binding enzyme family.</text>
</comment>
<dbReference type="InterPro" id="IPR020845">
    <property type="entry name" value="AMP-binding_CS"/>
</dbReference>
<dbReference type="SUPFAM" id="SSF56801">
    <property type="entry name" value="Acetyl-CoA synthetase-like"/>
    <property type="match status" value="1"/>
</dbReference>
<dbReference type="RefSeq" id="WP_007315978.1">
    <property type="nucleotide sequence ID" value="NZ_BAEH01000009.1"/>
</dbReference>
<proteinExistence type="inferred from homology"/>
<reference evidence="5 6" key="1">
    <citation type="submission" date="2011-12" db="EMBL/GenBank/DDBJ databases">
        <title>Whole genome shotgun sequence of Gordonia effusa NBRC 100432.</title>
        <authorList>
            <person name="Yoshida I."/>
            <person name="Takarada H."/>
            <person name="Hosoyama A."/>
            <person name="Tsuchikane K."/>
            <person name="Katsumata H."/>
            <person name="Yamazaki S."/>
            <person name="Fujita N."/>
        </authorList>
    </citation>
    <scope>NUCLEOTIDE SEQUENCE [LARGE SCALE GENOMIC DNA]</scope>
    <source>
        <strain evidence="5 6">NBRC 100432</strain>
    </source>
</reference>
<dbReference type="eggNOG" id="COG0318">
    <property type="taxonomic scope" value="Bacteria"/>
</dbReference>
<dbReference type="PANTHER" id="PTHR43767:SF1">
    <property type="entry name" value="NONRIBOSOMAL PEPTIDE SYNTHASE PES1 (EUROFUNG)-RELATED"/>
    <property type="match status" value="1"/>
</dbReference>
<dbReference type="FunFam" id="3.30.300.30:FF:000008">
    <property type="entry name" value="2,3-dihydroxybenzoate-AMP ligase"/>
    <property type="match status" value="1"/>
</dbReference>
<name>H0QUY9_9ACTN</name>
<evidence type="ECO:0000259" key="3">
    <source>
        <dbReference type="Pfam" id="PF00501"/>
    </source>
</evidence>
<dbReference type="PROSITE" id="PS00455">
    <property type="entry name" value="AMP_BINDING"/>
    <property type="match status" value="1"/>
</dbReference>
<organism evidence="5 6">
    <name type="scientific">Gordonia effusa NBRC 100432</name>
    <dbReference type="NCBI Taxonomy" id="1077974"/>
    <lineage>
        <taxon>Bacteria</taxon>
        <taxon>Bacillati</taxon>
        <taxon>Actinomycetota</taxon>
        <taxon>Actinomycetes</taxon>
        <taxon>Mycobacteriales</taxon>
        <taxon>Gordoniaceae</taxon>
        <taxon>Gordonia</taxon>
    </lineage>
</organism>
<dbReference type="EMBL" id="BAEH01000009">
    <property type="protein sequence ID" value="GAB16640.1"/>
    <property type="molecule type" value="Genomic_DNA"/>
</dbReference>
<feature type="domain" description="AMP-dependent synthetase/ligase" evidence="3">
    <location>
        <begin position="33"/>
        <end position="417"/>
    </location>
</feature>
<dbReference type="Pfam" id="PF00501">
    <property type="entry name" value="AMP-binding"/>
    <property type="match status" value="1"/>
</dbReference>
<dbReference type="InterPro" id="IPR050237">
    <property type="entry name" value="ATP-dep_AMP-bd_enzyme"/>
</dbReference>
<dbReference type="Gene3D" id="3.40.50.12780">
    <property type="entry name" value="N-terminal domain of ligase-like"/>
    <property type="match status" value="1"/>
</dbReference>
<evidence type="ECO:0000313" key="5">
    <source>
        <dbReference type="EMBL" id="GAB16640.1"/>
    </source>
</evidence>
<dbReference type="AlphaFoldDB" id="H0QUY9"/>
<dbReference type="GO" id="GO:0016878">
    <property type="term" value="F:acid-thiol ligase activity"/>
    <property type="evidence" value="ECO:0007669"/>
    <property type="project" value="UniProtKB-ARBA"/>
</dbReference>
<dbReference type="OrthoDB" id="9803968at2"/>
<dbReference type="STRING" id="1077974.GOEFS_009_00070"/>
<evidence type="ECO:0000259" key="4">
    <source>
        <dbReference type="Pfam" id="PF13193"/>
    </source>
</evidence>
<evidence type="ECO:0000313" key="6">
    <source>
        <dbReference type="Proteomes" id="UP000035034"/>
    </source>
</evidence>
<dbReference type="InterPro" id="IPR042099">
    <property type="entry name" value="ANL_N_sf"/>
</dbReference>
<dbReference type="Gene3D" id="3.30.300.30">
    <property type="match status" value="1"/>
</dbReference>